<comment type="similarity">
    <text evidence="1">Belongs to the tpcK family.</text>
</comment>
<evidence type="ECO:0000259" key="2">
    <source>
        <dbReference type="Pfam" id="PF07110"/>
    </source>
</evidence>
<sequence>MGEPKNLPFIRVQLCLRKKDDVTDEFFHNHWKTNHVKLALENKTFVDKVIRYNQFHTSPRLKEAARNFTIPVPEYDGIAEVWVKDVETWESIVTDPAFVAAIAPDEDNFIKAPIHIMLGYDNTVVGDAVKTK</sequence>
<gene>
    <name evidence="3" type="ORF">P280DRAFT_525203</name>
</gene>
<proteinExistence type="inferred from homology"/>
<dbReference type="InterPro" id="IPR011008">
    <property type="entry name" value="Dimeric_a/b-barrel"/>
</dbReference>
<evidence type="ECO:0000313" key="3">
    <source>
        <dbReference type="EMBL" id="KAF2646388.1"/>
    </source>
</evidence>
<feature type="domain" description="EthD" evidence="2">
    <location>
        <begin position="19"/>
        <end position="110"/>
    </location>
</feature>
<dbReference type="Proteomes" id="UP000799753">
    <property type="component" value="Unassembled WGS sequence"/>
</dbReference>
<organism evidence="3 4">
    <name type="scientific">Massarina eburnea CBS 473.64</name>
    <dbReference type="NCBI Taxonomy" id="1395130"/>
    <lineage>
        <taxon>Eukaryota</taxon>
        <taxon>Fungi</taxon>
        <taxon>Dikarya</taxon>
        <taxon>Ascomycota</taxon>
        <taxon>Pezizomycotina</taxon>
        <taxon>Dothideomycetes</taxon>
        <taxon>Pleosporomycetidae</taxon>
        <taxon>Pleosporales</taxon>
        <taxon>Massarineae</taxon>
        <taxon>Massarinaceae</taxon>
        <taxon>Massarina</taxon>
    </lineage>
</organism>
<reference evidence="3" key="1">
    <citation type="journal article" date="2020" name="Stud. Mycol.">
        <title>101 Dothideomycetes genomes: a test case for predicting lifestyles and emergence of pathogens.</title>
        <authorList>
            <person name="Haridas S."/>
            <person name="Albert R."/>
            <person name="Binder M."/>
            <person name="Bloem J."/>
            <person name="Labutti K."/>
            <person name="Salamov A."/>
            <person name="Andreopoulos B."/>
            <person name="Baker S."/>
            <person name="Barry K."/>
            <person name="Bills G."/>
            <person name="Bluhm B."/>
            <person name="Cannon C."/>
            <person name="Castanera R."/>
            <person name="Culley D."/>
            <person name="Daum C."/>
            <person name="Ezra D."/>
            <person name="Gonzalez J."/>
            <person name="Henrissat B."/>
            <person name="Kuo A."/>
            <person name="Liang C."/>
            <person name="Lipzen A."/>
            <person name="Lutzoni F."/>
            <person name="Magnuson J."/>
            <person name="Mondo S."/>
            <person name="Nolan M."/>
            <person name="Ohm R."/>
            <person name="Pangilinan J."/>
            <person name="Park H.-J."/>
            <person name="Ramirez L."/>
            <person name="Alfaro M."/>
            <person name="Sun H."/>
            <person name="Tritt A."/>
            <person name="Yoshinaga Y."/>
            <person name="Zwiers L.-H."/>
            <person name="Turgeon B."/>
            <person name="Goodwin S."/>
            <person name="Spatafora J."/>
            <person name="Crous P."/>
            <person name="Grigoriev I."/>
        </authorList>
    </citation>
    <scope>NUCLEOTIDE SEQUENCE</scope>
    <source>
        <strain evidence="3">CBS 473.64</strain>
    </source>
</reference>
<protein>
    <recommendedName>
        <fullName evidence="2">EthD domain-containing protein</fullName>
    </recommendedName>
</protein>
<dbReference type="SUPFAM" id="SSF54909">
    <property type="entry name" value="Dimeric alpha+beta barrel"/>
    <property type="match status" value="1"/>
</dbReference>
<dbReference type="Pfam" id="PF07110">
    <property type="entry name" value="EthD"/>
    <property type="match status" value="1"/>
</dbReference>
<dbReference type="EMBL" id="MU006776">
    <property type="protein sequence ID" value="KAF2646388.1"/>
    <property type="molecule type" value="Genomic_DNA"/>
</dbReference>
<dbReference type="GO" id="GO:0016491">
    <property type="term" value="F:oxidoreductase activity"/>
    <property type="evidence" value="ECO:0007669"/>
    <property type="project" value="InterPro"/>
</dbReference>
<evidence type="ECO:0000313" key="4">
    <source>
        <dbReference type="Proteomes" id="UP000799753"/>
    </source>
</evidence>
<dbReference type="AlphaFoldDB" id="A0A6A6SJ14"/>
<evidence type="ECO:0000256" key="1">
    <source>
        <dbReference type="ARBA" id="ARBA00005986"/>
    </source>
</evidence>
<dbReference type="Gene3D" id="3.30.70.100">
    <property type="match status" value="1"/>
</dbReference>
<keyword evidence="4" id="KW-1185">Reference proteome</keyword>
<name>A0A6A6SJ14_9PLEO</name>
<dbReference type="InterPro" id="IPR009799">
    <property type="entry name" value="EthD_dom"/>
</dbReference>
<accession>A0A6A6SJ14</accession>
<dbReference type="OrthoDB" id="3183782at2759"/>